<gene>
    <name evidence="1" type="ORF">BDN72DRAFT_898337</name>
</gene>
<reference evidence="1 2" key="1">
    <citation type="journal article" date="2019" name="Nat. Ecol. Evol.">
        <title>Megaphylogeny resolves global patterns of mushroom evolution.</title>
        <authorList>
            <person name="Varga T."/>
            <person name="Krizsan K."/>
            <person name="Foldi C."/>
            <person name="Dima B."/>
            <person name="Sanchez-Garcia M."/>
            <person name="Sanchez-Ramirez S."/>
            <person name="Szollosi G.J."/>
            <person name="Szarkandi J.G."/>
            <person name="Papp V."/>
            <person name="Albert L."/>
            <person name="Andreopoulos W."/>
            <person name="Angelini C."/>
            <person name="Antonin V."/>
            <person name="Barry K.W."/>
            <person name="Bougher N.L."/>
            <person name="Buchanan P."/>
            <person name="Buyck B."/>
            <person name="Bense V."/>
            <person name="Catcheside P."/>
            <person name="Chovatia M."/>
            <person name="Cooper J."/>
            <person name="Damon W."/>
            <person name="Desjardin D."/>
            <person name="Finy P."/>
            <person name="Geml J."/>
            <person name="Haridas S."/>
            <person name="Hughes K."/>
            <person name="Justo A."/>
            <person name="Karasinski D."/>
            <person name="Kautmanova I."/>
            <person name="Kiss B."/>
            <person name="Kocsube S."/>
            <person name="Kotiranta H."/>
            <person name="LaButti K.M."/>
            <person name="Lechner B.E."/>
            <person name="Liimatainen K."/>
            <person name="Lipzen A."/>
            <person name="Lukacs Z."/>
            <person name="Mihaltcheva S."/>
            <person name="Morgado L.N."/>
            <person name="Niskanen T."/>
            <person name="Noordeloos M.E."/>
            <person name="Ohm R.A."/>
            <person name="Ortiz-Santana B."/>
            <person name="Ovrebo C."/>
            <person name="Racz N."/>
            <person name="Riley R."/>
            <person name="Savchenko A."/>
            <person name="Shiryaev A."/>
            <person name="Soop K."/>
            <person name="Spirin V."/>
            <person name="Szebenyi C."/>
            <person name="Tomsovsky M."/>
            <person name="Tulloss R.E."/>
            <person name="Uehling J."/>
            <person name="Grigoriev I.V."/>
            <person name="Vagvolgyi C."/>
            <person name="Papp T."/>
            <person name="Martin F.M."/>
            <person name="Miettinen O."/>
            <person name="Hibbett D.S."/>
            <person name="Nagy L.G."/>
        </authorList>
    </citation>
    <scope>NUCLEOTIDE SEQUENCE [LARGE SCALE GENOMIC DNA]</scope>
    <source>
        <strain evidence="1 2">NL-1719</strain>
    </source>
</reference>
<accession>A0ACD3ARG6</accession>
<dbReference type="Proteomes" id="UP000308600">
    <property type="component" value="Unassembled WGS sequence"/>
</dbReference>
<proteinExistence type="predicted"/>
<evidence type="ECO:0000313" key="1">
    <source>
        <dbReference type="EMBL" id="TFK68132.1"/>
    </source>
</evidence>
<name>A0ACD3ARG6_9AGAR</name>
<protein>
    <submittedName>
        <fullName evidence="1">Uncharacterized protein</fullName>
    </submittedName>
</protein>
<sequence length="650" mass="72997">MFTPPADPPSVNAVEETTQLTDLPTELLFQVFALLDDLDLYRLSSVCHALHEIPLDILFNRYRVGTSQGTLNLSTSRPRPAVLLPALHRALYLVVSKIFVDVLPSSGPRLVAEFGMLKDTVVRQTYSEALWINLTSVAWANENQIAGQYHADLEELRPGLQGLVDAALEKGCKNLTIDAAIGFKSLYLDTPASTPAAEVTTPEAFSFRLVASATKEDEGLNSDTRIESKSSHPDKVNPSSAATIPGEFSRRTSNLTKRMSLASKVLNRLKRLVRKKEVGLAGETLGREEPQPQSTSMYISPTRLQPKYEGRVDIPADLFTPTWLNWTLRITNHTNLVNLVIRPTRASMPYHDMWYNILPNIYAPHLEHFEFSARRLTVEDLAPFIRRHAETLQSLNLCFPIPTAGPESGPQLATKWTTAIYKISLPNLRCLQLPPHSIPPFLRFLKTSYLPSLERVTIQVPLVEPSTHSFEGSKSSGIEHHLDDALESLGKLIKAKVGSPPIILYPDAMYRMLGKERHWFSSLSLYCSITIGWLQTQAARSTSSPMKQFRTIETLCVSISGTSGDHTKEIFTILPQFLSTMPLLKYVYCHSGAISFEAMRRLDKAYWEGFQRACPKMETVQIQLPTSGVRFEMEDLINGTAWWPERPKRR</sequence>
<organism evidence="1 2">
    <name type="scientific">Pluteus cervinus</name>
    <dbReference type="NCBI Taxonomy" id="181527"/>
    <lineage>
        <taxon>Eukaryota</taxon>
        <taxon>Fungi</taxon>
        <taxon>Dikarya</taxon>
        <taxon>Basidiomycota</taxon>
        <taxon>Agaricomycotina</taxon>
        <taxon>Agaricomycetes</taxon>
        <taxon>Agaricomycetidae</taxon>
        <taxon>Agaricales</taxon>
        <taxon>Pluteineae</taxon>
        <taxon>Pluteaceae</taxon>
        <taxon>Pluteus</taxon>
    </lineage>
</organism>
<keyword evidence="2" id="KW-1185">Reference proteome</keyword>
<evidence type="ECO:0000313" key="2">
    <source>
        <dbReference type="Proteomes" id="UP000308600"/>
    </source>
</evidence>
<dbReference type="EMBL" id="ML208358">
    <property type="protein sequence ID" value="TFK68132.1"/>
    <property type="molecule type" value="Genomic_DNA"/>
</dbReference>